<evidence type="ECO:0000313" key="10">
    <source>
        <dbReference type="Proteomes" id="UP000694561"/>
    </source>
</evidence>
<evidence type="ECO:0000313" key="9">
    <source>
        <dbReference type="Ensembl" id="ENSMMNP00015016981.1"/>
    </source>
</evidence>
<keyword evidence="5" id="KW-0479">Metal-binding</keyword>
<dbReference type="GO" id="GO:0003874">
    <property type="term" value="F:6-pyruvoyltetrahydropterin synthase activity"/>
    <property type="evidence" value="ECO:0007669"/>
    <property type="project" value="UniProtKB-EC"/>
</dbReference>
<dbReference type="UniPathway" id="UPA00849">
    <property type="reaction ID" value="UER00819"/>
</dbReference>
<keyword evidence="10" id="KW-1185">Reference proteome</keyword>
<dbReference type="SUPFAM" id="SSF55620">
    <property type="entry name" value="Tetrahydrobiopterin biosynthesis enzymes-like"/>
    <property type="match status" value="1"/>
</dbReference>
<proteinExistence type="inferred from homology"/>
<dbReference type="Pfam" id="PF01242">
    <property type="entry name" value="PTPS"/>
    <property type="match status" value="1"/>
</dbReference>
<reference evidence="9" key="2">
    <citation type="submission" date="2025-09" db="UniProtKB">
        <authorList>
            <consortium name="Ensembl"/>
        </authorList>
    </citation>
    <scope>IDENTIFICATION</scope>
</reference>
<dbReference type="Gene3D" id="3.30.479.10">
    <property type="entry name" value="6-pyruvoyl tetrahydropterin synthase/QueD"/>
    <property type="match status" value="1"/>
</dbReference>
<evidence type="ECO:0000256" key="6">
    <source>
        <dbReference type="ARBA" id="ARBA00022833"/>
    </source>
</evidence>
<dbReference type="Proteomes" id="UP000694561">
    <property type="component" value="Unplaced"/>
</dbReference>
<keyword evidence="7" id="KW-0783">Tetrahydrobiopterin biosynthesis</keyword>
<keyword evidence="8" id="KW-0456">Lyase</keyword>
<dbReference type="AlphaFoldDB" id="A0A8C6BKS5"/>
<evidence type="ECO:0000256" key="4">
    <source>
        <dbReference type="ARBA" id="ARBA00013100"/>
    </source>
</evidence>
<evidence type="ECO:0000256" key="8">
    <source>
        <dbReference type="ARBA" id="ARBA00023239"/>
    </source>
</evidence>
<dbReference type="GO" id="GO:0005739">
    <property type="term" value="C:mitochondrion"/>
    <property type="evidence" value="ECO:0007669"/>
    <property type="project" value="TreeGrafter"/>
</dbReference>
<comment type="similarity">
    <text evidence="3">Belongs to the PTPS family.</text>
</comment>
<dbReference type="GeneTree" id="ENSGT00990000210271"/>
<evidence type="ECO:0000256" key="7">
    <source>
        <dbReference type="ARBA" id="ARBA00023007"/>
    </source>
</evidence>
<dbReference type="PANTHER" id="PTHR12589">
    <property type="entry name" value="PYRUVOYL TETRAHYDROBIOPTERIN SYNTHASE"/>
    <property type="match status" value="1"/>
</dbReference>
<protein>
    <recommendedName>
        <fullName evidence="4">6-pyruvoyltetrahydropterin synthase</fullName>
        <ecNumber evidence="4">4.2.3.12</ecNumber>
    </recommendedName>
</protein>
<dbReference type="InterPro" id="IPR007115">
    <property type="entry name" value="6-PTP_synth/QueD"/>
</dbReference>
<name>A0A8C6BKS5_MONMO</name>
<evidence type="ECO:0000256" key="5">
    <source>
        <dbReference type="ARBA" id="ARBA00022723"/>
    </source>
</evidence>
<accession>A0A8C6BKS5</accession>
<reference evidence="9" key="1">
    <citation type="submission" date="2025-08" db="UniProtKB">
        <authorList>
            <consortium name="Ensembl"/>
        </authorList>
    </citation>
    <scope>IDENTIFICATION</scope>
</reference>
<organism evidence="9 10">
    <name type="scientific">Monodon monoceros</name>
    <name type="common">Narwhal</name>
    <name type="synonym">Ceratodon monodon</name>
    <dbReference type="NCBI Taxonomy" id="40151"/>
    <lineage>
        <taxon>Eukaryota</taxon>
        <taxon>Metazoa</taxon>
        <taxon>Chordata</taxon>
        <taxon>Craniata</taxon>
        <taxon>Vertebrata</taxon>
        <taxon>Euteleostomi</taxon>
        <taxon>Mammalia</taxon>
        <taxon>Eutheria</taxon>
        <taxon>Laurasiatheria</taxon>
        <taxon>Artiodactyla</taxon>
        <taxon>Whippomorpha</taxon>
        <taxon>Cetacea</taxon>
        <taxon>Odontoceti</taxon>
        <taxon>Monodontidae</taxon>
        <taxon>Monodon</taxon>
    </lineage>
</organism>
<comment type="cofactor">
    <cofactor evidence="1">
        <name>Zn(2+)</name>
        <dbReference type="ChEBI" id="CHEBI:29105"/>
    </cofactor>
</comment>
<keyword evidence="6" id="KW-0862">Zinc</keyword>
<evidence type="ECO:0000256" key="3">
    <source>
        <dbReference type="ARBA" id="ARBA00009164"/>
    </source>
</evidence>
<dbReference type="Ensembl" id="ENSMMNT00015018675.1">
    <property type="protein sequence ID" value="ENSMMNP00015016981.1"/>
    <property type="gene ID" value="ENSMMNG00015012559.1"/>
</dbReference>
<dbReference type="InterPro" id="IPR038418">
    <property type="entry name" value="6-PTP_synth/QueD_sf"/>
</dbReference>
<dbReference type="GO" id="GO:0006729">
    <property type="term" value="P:tetrahydrobiopterin biosynthetic process"/>
    <property type="evidence" value="ECO:0007669"/>
    <property type="project" value="UniProtKB-UniPathway"/>
</dbReference>
<dbReference type="EC" id="4.2.3.12" evidence="4"/>
<evidence type="ECO:0000256" key="1">
    <source>
        <dbReference type="ARBA" id="ARBA00001947"/>
    </source>
</evidence>
<comment type="pathway">
    <text evidence="2">Cofactor biosynthesis; tetrahydrobiopterin biosynthesis; tetrahydrobiopterin from 7,8-dihydroneopterin triphosphate: step 1/3.</text>
</comment>
<dbReference type="GO" id="GO:0046872">
    <property type="term" value="F:metal ion binding"/>
    <property type="evidence" value="ECO:0007669"/>
    <property type="project" value="UniProtKB-KW"/>
</dbReference>
<dbReference type="PANTHER" id="PTHR12589:SF7">
    <property type="entry name" value="6-PYRUVOYL TETRAHYDROBIOPTERIN SYNTHASE"/>
    <property type="match status" value="1"/>
</dbReference>
<evidence type="ECO:0000256" key="2">
    <source>
        <dbReference type="ARBA" id="ARBA00005126"/>
    </source>
</evidence>
<sequence length="126" mass="14457">MSRGTYIKTDPVLGIIMILTDFRGVIMKPLDHQVLDVPYFFHGVVMTESVAVHIWEHFQKCPPVGVNYKVNVYETENNIETYQGEQILSVNIVDGLLWKKSFSLGVLRSHHIIVISPHFVLECLVY</sequence>